<gene>
    <name evidence="1" type="ORF">CELE_M04C3.5</name>
    <name evidence="1 3" type="ORF">M04C3.5</name>
</gene>
<dbReference type="ExpressionAtlas" id="F5GUI3">
    <property type="expression patterns" value="baseline and differential"/>
</dbReference>
<evidence type="ECO:0000313" key="3">
    <source>
        <dbReference type="WormBase" id="M04C3.5a"/>
    </source>
</evidence>
<dbReference type="WormBase" id="M04C3.5a">
    <property type="protein sequence ID" value="CE46025"/>
    <property type="gene ID" value="WBGene00206418"/>
</dbReference>
<evidence type="ECO:0000313" key="2">
    <source>
        <dbReference type="Proteomes" id="UP000001940"/>
    </source>
</evidence>
<dbReference type="GeneID" id="13218533"/>
<reference evidence="1 2" key="1">
    <citation type="journal article" date="1998" name="Science">
        <title>Genome sequence of the nematode C. elegans: a platform for investigating biology.</title>
        <authorList>
            <consortium name="The C. elegans sequencing consortium"/>
            <person name="Sulson J.E."/>
            <person name="Waterston R."/>
        </authorList>
    </citation>
    <scope>NUCLEOTIDE SEQUENCE [LARGE SCALE GENOMIC DNA]</scope>
    <source>
        <strain evidence="1 2">Bristol N2</strain>
    </source>
</reference>
<proteinExistence type="predicted"/>
<dbReference type="RefSeq" id="NP_001256860.1">
    <property type="nucleotide sequence ID" value="NM_001269931.1"/>
</dbReference>
<dbReference type="HOGENOM" id="CLU_3360210_0_0_1"/>
<sequence length="36" mass="4170">MDDPYMIMVYVVPNAFSCFRLQGLGSLHIEAVKNYF</sequence>
<dbReference type="Bgee" id="WBGene00206418">
    <property type="expression patterns" value="Expressed in larva and 2 other cell types or tissues"/>
</dbReference>
<dbReference type="Proteomes" id="UP000001940">
    <property type="component" value="Chromosome V"/>
</dbReference>
<name>F5GUI3_CAEEL</name>
<dbReference type="AlphaFoldDB" id="F5GUI3"/>
<dbReference type="KEGG" id="cel:CELE_M04C3.5"/>
<keyword evidence="2" id="KW-1185">Reference proteome</keyword>
<evidence type="ECO:0000313" key="1">
    <source>
        <dbReference type="EMBL" id="CCA65595.1"/>
    </source>
</evidence>
<organism evidence="1 2">
    <name type="scientific">Caenorhabditis elegans</name>
    <dbReference type="NCBI Taxonomy" id="6239"/>
    <lineage>
        <taxon>Eukaryota</taxon>
        <taxon>Metazoa</taxon>
        <taxon>Ecdysozoa</taxon>
        <taxon>Nematoda</taxon>
        <taxon>Chromadorea</taxon>
        <taxon>Rhabditida</taxon>
        <taxon>Rhabditina</taxon>
        <taxon>Rhabditomorpha</taxon>
        <taxon>Rhabditoidea</taxon>
        <taxon>Rhabditidae</taxon>
        <taxon>Peloderinae</taxon>
        <taxon>Caenorhabditis</taxon>
    </lineage>
</organism>
<protein>
    <submittedName>
        <fullName evidence="1">Glutaredoxin</fullName>
    </submittedName>
</protein>
<dbReference type="EMBL" id="BX284605">
    <property type="protein sequence ID" value="CCA65595.1"/>
    <property type="molecule type" value="Genomic_DNA"/>
</dbReference>
<dbReference type="CTD" id="13218533"/>
<dbReference type="AGR" id="WB:WBGene00206418"/>
<accession>F5GUI3</accession>